<proteinExistence type="predicted"/>
<dbReference type="Proteomes" id="UP000441754">
    <property type="component" value="Unassembled WGS sequence"/>
</dbReference>
<reference evidence="1 2" key="1">
    <citation type="journal article" date="2018" name="Antonie Van Leeuwenhoek">
        <title>Larkinella terrae sp. nov., isolated from soil on Jeju Island, South Korea.</title>
        <authorList>
            <person name="Ten L.N."/>
            <person name="Jeon J."/>
            <person name="Park S.J."/>
            <person name="Park S."/>
            <person name="Lee S.Y."/>
            <person name="Kim M.K."/>
            <person name="Jung H.Y."/>
        </authorList>
    </citation>
    <scope>NUCLEOTIDE SEQUENCE [LARGE SCALE GENOMIC DNA]</scope>
    <source>
        <strain evidence="1 2">KCTC 52001</strain>
    </source>
</reference>
<sequence length="93" mass="10794">MEAIDFKFALNTKVYWSQDGKPFAGWIKRRGYQETWHDDLDDVGGYLSNVFYEIKPATMEPGAKNSIFHESDFGRKVYTDPAAFAEYITSQRK</sequence>
<organism evidence="1 2">
    <name type="scientific">Larkinella terrae</name>
    <dbReference type="NCBI Taxonomy" id="2025311"/>
    <lineage>
        <taxon>Bacteria</taxon>
        <taxon>Pseudomonadati</taxon>
        <taxon>Bacteroidota</taxon>
        <taxon>Cytophagia</taxon>
        <taxon>Cytophagales</taxon>
        <taxon>Spirosomataceae</taxon>
        <taxon>Larkinella</taxon>
    </lineage>
</organism>
<protein>
    <submittedName>
        <fullName evidence="1">Uncharacterized protein</fullName>
    </submittedName>
</protein>
<keyword evidence="2" id="KW-1185">Reference proteome</keyword>
<dbReference type="AlphaFoldDB" id="A0A7K0EJ09"/>
<dbReference type="RefSeq" id="WP_154175189.1">
    <property type="nucleotide sequence ID" value="NZ_WJXZ01000006.1"/>
</dbReference>
<accession>A0A7K0EJ09</accession>
<dbReference type="OrthoDB" id="9964249at2"/>
<comment type="caution">
    <text evidence="1">The sequence shown here is derived from an EMBL/GenBank/DDBJ whole genome shotgun (WGS) entry which is preliminary data.</text>
</comment>
<evidence type="ECO:0000313" key="1">
    <source>
        <dbReference type="EMBL" id="MRS61797.1"/>
    </source>
</evidence>
<dbReference type="EMBL" id="WJXZ01000006">
    <property type="protein sequence ID" value="MRS61797.1"/>
    <property type="molecule type" value="Genomic_DNA"/>
</dbReference>
<evidence type="ECO:0000313" key="2">
    <source>
        <dbReference type="Proteomes" id="UP000441754"/>
    </source>
</evidence>
<name>A0A7K0EJ09_9BACT</name>
<gene>
    <name evidence="1" type="ORF">GJJ30_10905</name>
</gene>